<dbReference type="SUPFAM" id="SSF46785">
    <property type="entry name" value="Winged helix' DNA-binding domain"/>
    <property type="match status" value="1"/>
</dbReference>
<dbReference type="InterPro" id="IPR011991">
    <property type="entry name" value="ArsR-like_HTH"/>
</dbReference>
<gene>
    <name evidence="4" type="ORF">LZC94_01020</name>
</gene>
<dbReference type="RefSeq" id="WP_394825495.1">
    <property type="nucleotide sequence ID" value="NZ_CP089984.1"/>
</dbReference>
<evidence type="ECO:0000256" key="1">
    <source>
        <dbReference type="ARBA" id="ARBA00023015"/>
    </source>
</evidence>
<feature type="domain" description="HTH deoR-type" evidence="3">
    <location>
        <begin position="4"/>
        <end position="62"/>
    </location>
</feature>
<dbReference type="PROSITE" id="PS51000">
    <property type="entry name" value="HTH_DEOR_2"/>
    <property type="match status" value="1"/>
</dbReference>
<dbReference type="InterPro" id="IPR057727">
    <property type="entry name" value="WCX_dom"/>
</dbReference>
<evidence type="ECO:0000259" key="3">
    <source>
        <dbReference type="PROSITE" id="PS51000"/>
    </source>
</evidence>
<dbReference type="Gene3D" id="1.10.10.10">
    <property type="entry name" value="Winged helix-like DNA-binding domain superfamily/Winged helix DNA-binding domain"/>
    <property type="match status" value="1"/>
</dbReference>
<accession>A0ABZ2LY53</accession>
<organism evidence="4 5">
    <name type="scientific">Pendulispora albinea</name>
    <dbReference type="NCBI Taxonomy" id="2741071"/>
    <lineage>
        <taxon>Bacteria</taxon>
        <taxon>Pseudomonadati</taxon>
        <taxon>Myxococcota</taxon>
        <taxon>Myxococcia</taxon>
        <taxon>Myxococcales</taxon>
        <taxon>Sorangiineae</taxon>
        <taxon>Pendulisporaceae</taxon>
        <taxon>Pendulispora</taxon>
    </lineage>
</organism>
<name>A0ABZ2LY53_9BACT</name>
<keyword evidence="2" id="KW-0804">Transcription</keyword>
<dbReference type="InterPro" id="IPR028349">
    <property type="entry name" value="PafC-like"/>
</dbReference>
<evidence type="ECO:0000313" key="5">
    <source>
        <dbReference type="Proteomes" id="UP001370348"/>
    </source>
</evidence>
<evidence type="ECO:0000313" key="4">
    <source>
        <dbReference type="EMBL" id="WXB15861.1"/>
    </source>
</evidence>
<keyword evidence="1" id="KW-0805">Transcription regulation</keyword>
<dbReference type="EMBL" id="CP089984">
    <property type="protein sequence ID" value="WXB15861.1"/>
    <property type="molecule type" value="Genomic_DNA"/>
</dbReference>
<keyword evidence="5" id="KW-1185">Reference proteome</keyword>
<dbReference type="Pfam" id="PF25583">
    <property type="entry name" value="WCX"/>
    <property type="match status" value="1"/>
</dbReference>
<proteinExistence type="predicted"/>
<sequence length="318" mass="35287">MSRPTTRVLAVLELLQTHGRMSGSQLAERLEIDRRTVRRYIAMLEELGIPITAERGRDGAYALVSGFKLPPLMFTDDEALALSIGLIAARGLGLAAAVTAVASAQAKLERVLPDNVKRRVRAVDETVSLELSRAATPGDNGTLAALTAAAQSQTRVRLEYRTAQRDETRRDFDPYGLAYRGGRWYVVGMCHLRGSLRSFRLDRVEAVRPLDVRFIRPHGFDALEHVTLSLAKLPRAFSIEVLLETDIETARRALFPAAGVLEWTDEGTVLRSQADDIDWFARELAHLPFGFRIREPAALREAVEAHAGRLLRQVKGQA</sequence>
<reference evidence="4 5" key="1">
    <citation type="submission" date="2021-12" db="EMBL/GenBank/DDBJ databases">
        <title>Discovery of the Pendulisporaceae a myxobacterial family with distinct sporulation behavior and unique specialized metabolism.</title>
        <authorList>
            <person name="Garcia R."/>
            <person name="Popoff A."/>
            <person name="Bader C.D."/>
            <person name="Loehr J."/>
            <person name="Walesch S."/>
            <person name="Walt C."/>
            <person name="Boldt J."/>
            <person name="Bunk B."/>
            <person name="Haeckl F.J.F.P.J."/>
            <person name="Gunesch A.P."/>
            <person name="Birkelbach J."/>
            <person name="Nuebel U."/>
            <person name="Pietschmann T."/>
            <person name="Bach T."/>
            <person name="Mueller R."/>
        </authorList>
    </citation>
    <scope>NUCLEOTIDE SEQUENCE [LARGE SCALE GENOMIC DNA]</scope>
    <source>
        <strain evidence="4 5">MSr11954</strain>
    </source>
</reference>
<dbReference type="InterPro" id="IPR001034">
    <property type="entry name" value="DeoR_HTH"/>
</dbReference>
<evidence type="ECO:0000256" key="2">
    <source>
        <dbReference type="ARBA" id="ARBA00023163"/>
    </source>
</evidence>
<dbReference type="PIRSF" id="PIRSF016838">
    <property type="entry name" value="PafC"/>
    <property type="match status" value="1"/>
</dbReference>
<dbReference type="InterPro" id="IPR036388">
    <property type="entry name" value="WH-like_DNA-bd_sf"/>
</dbReference>
<dbReference type="Pfam" id="PF13280">
    <property type="entry name" value="WYL"/>
    <property type="match status" value="1"/>
</dbReference>
<protein>
    <submittedName>
        <fullName evidence="4">YafY family transcriptional regulator</fullName>
    </submittedName>
</protein>
<dbReference type="InterPro" id="IPR036390">
    <property type="entry name" value="WH_DNA-bd_sf"/>
</dbReference>
<dbReference type="InterPro" id="IPR013196">
    <property type="entry name" value="HTH_11"/>
</dbReference>
<dbReference type="InterPro" id="IPR026881">
    <property type="entry name" value="WYL_dom"/>
</dbReference>
<dbReference type="PROSITE" id="PS52050">
    <property type="entry name" value="WYL"/>
    <property type="match status" value="1"/>
</dbReference>
<dbReference type="Pfam" id="PF08279">
    <property type="entry name" value="HTH_11"/>
    <property type="match status" value="1"/>
</dbReference>
<dbReference type="InterPro" id="IPR051534">
    <property type="entry name" value="CBASS_pafABC_assoc_protein"/>
</dbReference>
<dbReference type="PANTHER" id="PTHR34580:SF3">
    <property type="entry name" value="PROTEIN PAFB"/>
    <property type="match status" value="1"/>
</dbReference>
<dbReference type="PANTHER" id="PTHR34580">
    <property type="match status" value="1"/>
</dbReference>
<dbReference type="CDD" id="cd00090">
    <property type="entry name" value="HTH_ARSR"/>
    <property type="match status" value="1"/>
</dbReference>
<dbReference type="Proteomes" id="UP001370348">
    <property type="component" value="Chromosome"/>
</dbReference>